<reference evidence="2 3" key="1">
    <citation type="journal article" date="2011" name="Stand. Genomic Sci.">
        <title>High quality draft genome sequence of Segniliparus rugosus CDC 945(T)= (ATCC BAA-974(T)).</title>
        <authorList>
            <person name="Earl A.M."/>
            <person name="Desjardins C.A."/>
            <person name="Fitzgerald M.G."/>
            <person name="Arachchi H.M."/>
            <person name="Zeng Q."/>
            <person name="Mehta T."/>
            <person name="Griggs A."/>
            <person name="Birren B.W."/>
            <person name="Toney N.C."/>
            <person name="Carr J."/>
            <person name="Posey J."/>
            <person name="Butler W.R."/>
        </authorList>
    </citation>
    <scope>NUCLEOTIDE SEQUENCE [LARGE SCALE GENOMIC DNA]</scope>
    <source>
        <strain evidence="3">ATCC BAA-974 / DSM 45345 / CCUG 50838 / CIP 108380 / JCM 13579 / CDC 945</strain>
    </source>
</reference>
<evidence type="ECO:0000313" key="3">
    <source>
        <dbReference type="Proteomes" id="UP000004816"/>
    </source>
</evidence>
<evidence type="ECO:0000313" key="2">
    <source>
        <dbReference type="EMBL" id="EFV12601.1"/>
    </source>
</evidence>
<feature type="transmembrane region" description="Helical" evidence="1">
    <location>
        <begin position="320"/>
        <end position="343"/>
    </location>
</feature>
<proteinExistence type="predicted"/>
<sequence length="355" mass="37809">MGKGWRILEIATLLLATGFVAPGQAEACACGAFVAADSRLTAVEETALIEVDSLAPGRTSQTVVLNLGLRSEASVTDAAFVMPVPGPAQFSLAGPTLFTALDEMSKPKVQYDVEHHFALTLPFLMGGVPRAGSAPGVVVENRVTLGPYDVVALTGSEASAVRDWLHVHGFELSAELGEGLTEYLAKGWQIVAVKLTSADGLQGVLPPMRITYESDGVVYPMRLSAHAKSQQQLRVYVLADHRASITNPTPDSAAPEETFAGWVRSEDVPPLQTEFSGQRFLTRYDQEFHPAANAADIRVAAAPDDAPFRAVVHVVDREPWPWSGALCCGLFLVLPLAAALGAAARSKRRRANAVS</sequence>
<dbReference type="OrthoDB" id="275368at2"/>
<keyword evidence="1" id="KW-0812">Transmembrane</keyword>
<dbReference type="Pfam" id="PF10092">
    <property type="entry name" value="DUF2330"/>
    <property type="match status" value="1"/>
</dbReference>
<dbReference type="Proteomes" id="UP000004816">
    <property type="component" value="Unassembled WGS sequence"/>
</dbReference>
<dbReference type="EMBL" id="ACZI02000002">
    <property type="protein sequence ID" value="EFV12601.1"/>
    <property type="molecule type" value="Genomic_DNA"/>
</dbReference>
<dbReference type="AlphaFoldDB" id="E5XSS4"/>
<dbReference type="RefSeq" id="WP_007470954.1">
    <property type="nucleotide sequence ID" value="NZ_KI391953.1"/>
</dbReference>
<keyword evidence="1" id="KW-0472">Membrane</keyword>
<evidence type="ECO:0000256" key="1">
    <source>
        <dbReference type="SAM" id="Phobius"/>
    </source>
</evidence>
<gene>
    <name evidence="2" type="ORF">HMPREF9336_02546</name>
</gene>
<dbReference type="InterPro" id="IPR019283">
    <property type="entry name" value="DUF2330"/>
</dbReference>
<keyword evidence="3" id="KW-1185">Reference proteome</keyword>
<protein>
    <recommendedName>
        <fullName evidence="4">DUF2330 domain-containing protein</fullName>
    </recommendedName>
</protein>
<dbReference type="HOGENOM" id="CLU_064735_0_0_11"/>
<comment type="caution">
    <text evidence="2">The sequence shown here is derived from an EMBL/GenBank/DDBJ whole genome shotgun (WGS) entry which is preliminary data.</text>
</comment>
<name>E5XSS4_SEGRC</name>
<evidence type="ECO:0008006" key="4">
    <source>
        <dbReference type="Google" id="ProtNLM"/>
    </source>
</evidence>
<organism evidence="2 3">
    <name type="scientific">Segniliparus rugosus (strain ATCC BAA-974 / DSM 45345 / CCUG 50838 / CIP 108380 / JCM 13579 / CDC 945)</name>
    <dbReference type="NCBI Taxonomy" id="679197"/>
    <lineage>
        <taxon>Bacteria</taxon>
        <taxon>Bacillati</taxon>
        <taxon>Actinomycetota</taxon>
        <taxon>Actinomycetes</taxon>
        <taxon>Mycobacteriales</taxon>
        <taxon>Segniliparaceae</taxon>
        <taxon>Segniliparus</taxon>
    </lineage>
</organism>
<accession>E5XSS4</accession>
<keyword evidence="1" id="KW-1133">Transmembrane helix</keyword>
<dbReference type="eggNOG" id="COG4402">
    <property type="taxonomic scope" value="Bacteria"/>
</dbReference>